<dbReference type="Proteomes" id="UP000195012">
    <property type="component" value="Unassembled WGS sequence"/>
</dbReference>
<feature type="transmembrane region" description="Helical" evidence="1">
    <location>
        <begin position="864"/>
        <end position="883"/>
    </location>
</feature>
<dbReference type="EMBL" id="NETL01000027">
    <property type="protein sequence ID" value="OTN64636.1"/>
    <property type="molecule type" value="Genomic_DNA"/>
</dbReference>
<keyword evidence="1" id="KW-1133">Transmembrane helix</keyword>
<dbReference type="OrthoDB" id="380237at2759"/>
<gene>
    <name evidence="4" type="primary">P92</name>
    <name evidence="4" type="ORF">PKNOH_S130173300</name>
</gene>
<keyword evidence="1" id="KW-0472">Membrane</keyword>
<dbReference type="InterPro" id="IPR010884">
    <property type="entry name" value="6_CYS_dom"/>
</dbReference>
<dbReference type="eggNOG" id="ENOG502QY4C">
    <property type="taxonomic scope" value="Eukaryota"/>
</dbReference>
<dbReference type="SMART" id="SM00970">
    <property type="entry name" value="s48_45"/>
    <property type="match status" value="1"/>
</dbReference>
<evidence type="ECO:0000313" key="4">
    <source>
        <dbReference type="EMBL" id="OTN64636.1"/>
    </source>
</evidence>
<feature type="chain" id="PRO_5010997913" evidence="2">
    <location>
        <begin position="24"/>
        <end position="891"/>
    </location>
</feature>
<evidence type="ECO:0000256" key="2">
    <source>
        <dbReference type="SAM" id="SignalP"/>
    </source>
</evidence>
<name>A0A1Y3DN07_PLAKN</name>
<protein>
    <submittedName>
        <fullName evidence="4">6-cysteine protein</fullName>
    </submittedName>
</protein>
<dbReference type="VEuPathDB" id="PlasmoDB:PKNOH_S130173300"/>
<reference evidence="4 5" key="1">
    <citation type="submission" date="2017-05" db="EMBL/GenBank/DDBJ databases">
        <title>PacBio assembly of a Plasmodium knowlesi genome sequence with Hi-C correction and manual annotation of the SICAvar gene family.</title>
        <authorList>
            <person name="Lapp S.A."/>
            <person name="Geraldo J.A."/>
            <person name="Chien J.-T."/>
            <person name="Ay F."/>
            <person name="Pakala S.B."/>
            <person name="Batugedara G."/>
            <person name="Humphrey J.C."/>
            <person name="Debarry J.D."/>
            <person name="Le Roch K.G."/>
            <person name="Galinski M.R."/>
            <person name="Kissinger J.C."/>
        </authorList>
    </citation>
    <scope>NUCLEOTIDE SEQUENCE [LARGE SCALE GENOMIC DNA]</scope>
    <source>
        <strain evidence="5">Malayan Strain Pk1 (A+)</strain>
    </source>
</reference>
<accession>A0A1Y3DN07</accession>
<dbReference type="AlphaFoldDB" id="A0A1Y3DN07"/>
<proteinExistence type="predicted"/>
<feature type="signal peptide" evidence="2">
    <location>
        <begin position="1"/>
        <end position="23"/>
    </location>
</feature>
<feature type="domain" description="6-Cys" evidence="3">
    <location>
        <begin position="638"/>
        <end position="764"/>
    </location>
</feature>
<dbReference type="VEuPathDB" id="PlasmoDB:PKA1H_110012300"/>
<keyword evidence="2" id="KW-0732">Signal</keyword>
<evidence type="ECO:0000313" key="5">
    <source>
        <dbReference type="Proteomes" id="UP000195012"/>
    </source>
</evidence>
<evidence type="ECO:0000256" key="1">
    <source>
        <dbReference type="SAM" id="Phobius"/>
    </source>
</evidence>
<sequence length="891" mass="100441">MRVFRFARLVLLLPFFKAKKGCADVILEGEFESKLGYDGEQIVYSKKNFKGSIYAFVPVKGKCGISVQESTDGVEWENNSSIEVEDGVNEATLFSVFTTDDAVIVIFRCSNIYYIAKRGEGNAWKNIKQVSFSDFPADAIPAVYSGSYLLMNNEYEKFILVCAREDPNGSEHGNESDSEVKAVPFSELQLLGRCKFSFDEGETWREGVTRIHSDDLSSYDGGEDSTELSHDDALKSVKEVNMSEEEEVKLEGQGTEESKEGAPLRNGMQIRLIQMGGNLAIRAVNITKDSNSTKTVIQVCNSLYKNDLYCDKVKLQIKDEYVLHTYEMVNGYHMAVLRERNGTHLVPSFVYNLSETFEPILHYKYENNGEGKSDVVGGIPLDKTTYEFVLAKGDMVFLFSSTVGKKNKVIKINAPRRKAGCEVLPDGESNKGYSHTFSIRNMQNHRICKMATSELGTTEDGLFKVFYVTLPKGVSLNDDCFRFSFSKELKSEYHTTVVTKSTTGNATHEGEIQFSFPLYYSKYLYNYKKAYCTLSNGLMVAVEFDYLRNILDLNYSDENDVIKITSNDIVVHAKRRYVQEKGGDIFPSGTYINTYLPFEKEYVISNFVPKSVNEVSTITLPHGSVRKLHFLQSGEVLPYDGIDLSNVSPNYKKLTKYELNRKTLDVIISNFKSDEKIIGLVCPLSSEDEGLTCFDKVYLQKGGLHNIEFVFGSNDIFVIPQRRLLRPGGKMAMESLLYLNKRNVDKLKKEKNIIHFFCECKGDEDTESVRVNYYISAYYDSEFVKAQVGKSGESSFINGHIMVQREEAGKESTVDKVDDKVDWISSDTNLNMEEGVRMIGQNMLFSMLSGGNSKGNPHGRSANVLYTVICTFLVLLLLAFLHVGRLSQKGS</sequence>
<keyword evidence="1" id="KW-0812">Transmembrane</keyword>
<dbReference type="VEuPathDB" id="PlasmoDB:PKNH_1107200"/>
<evidence type="ECO:0000259" key="3">
    <source>
        <dbReference type="SMART" id="SM00970"/>
    </source>
</evidence>
<organism evidence="4 5">
    <name type="scientific">Plasmodium knowlesi</name>
    <dbReference type="NCBI Taxonomy" id="5850"/>
    <lineage>
        <taxon>Eukaryota</taxon>
        <taxon>Sar</taxon>
        <taxon>Alveolata</taxon>
        <taxon>Apicomplexa</taxon>
        <taxon>Aconoidasida</taxon>
        <taxon>Haemosporida</taxon>
        <taxon>Plasmodiidae</taxon>
        <taxon>Plasmodium</taxon>
        <taxon>Plasmodium (Plasmodium)</taxon>
    </lineage>
</organism>
<comment type="caution">
    <text evidence="4">The sequence shown here is derived from an EMBL/GenBank/DDBJ whole genome shotgun (WGS) entry which is preliminary data.</text>
</comment>
<dbReference type="OMA" id="YGHREFK"/>